<reference evidence="12" key="1">
    <citation type="submission" date="2021-03" db="EMBL/GenBank/DDBJ databases">
        <authorList>
            <person name="Bekaert M."/>
        </authorList>
    </citation>
    <scope>NUCLEOTIDE SEQUENCE</scope>
</reference>
<feature type="transmembrane region" description="Helical" evidence="10">
    <location>
        <begin position="338"/>
        <end position="360"/>
    </location>
</feature>
<dbReference type="AlphaFoldDB" id="A0A8S3SH31"/>
<keyword evidence="9 10" id="KW-0807">Transducer</keyword>
<dbReference type="Proteomes" id="UP000683360">
    <property type="component" value="Unassembled WGS sequence"/>
</dbReference>
<evidence type="ECO:0000256" key="10">
    <source>
        <dbReference type="RuleBase" id="RU046427"/>
    </source>
</evidence>
<dbReference type="PROSITE" id="PS50262">
    <property type="entry name" value="G_PROTEIN_RECEP_F1_2"/>
    <property type="match status" value="1"/>
</dbReference>
<dbReference type="InterPro" id="IPR017452">
    <property type="entry name" value="GPCR_Rhodpsn_7TM"/>
</dbReference>
<dbReference type="GO" id="GO:0042277">
    <property type="term" value="F:peptide binding"/>
    <property type="evidence" value="ECO:0007669"/>
    <property type="project" value="TreeGrafter"/>
</dbReference>
<evidence type="ECO:0000256" key="9">
    <source>
        <dbReference type="ARBA" id="ARBA00023224"/>
    </source>
</evidence>
<organism evidence="12 13">
    <name type="scientific">Mytilus edulis</name>
    <name type="common">Blue mussel</name>
    <dbReference type="NCBI Taxonomy" id="6550"/>
    <lineage>
        <taxon>Eukaryota</taxon>
        <taxon>Metazoa</taxon>
        <taxon>Spiralia</taxon>
        <taxon>Lophotrochozoa</taxon>
        <taxon>Mollusca</taxon>
        <taxon>Bivalvia</taxon>
        <taxon>Autobranchia</taxon>
        <taxon>Pteriomorphia</taxon>
        <taxon>Mytilida</taxon>
        <taxon>Mytiloidea</taxon>
        <taxon>Mytilidae</taxon>
        <taxon>Mytilinae</taxon>
        <taxon>Mytilus</taxon>
    </lineage>
</organism>
<dbReference type="CDD" id="cd15196">
    <property type="entry name" value="7tmA_Vasopressin_Oxytocin"/>
    <property type="match status" value="1"/>
</dbReference>
<evidence type="ECO:0000313" key="12">
    <source>
        <dbReference type="EMBL" id="CAG2219241.1"/>
    </source>
</evidence>
<keyword evidence="4 10" id="KW-1133">Transmembrane helix</keyword>
<keyword evidence="6 10" id="KW-0472">Membrane</keyword>
<evidence type="ECO:0000256" key="2">
    <source>
        <dbReference type="ARBA" id="ARBA00022475"/>
    </source>
</evidence>
<evidence type="ECO:0000313" key="13">
    <source>
        <dbReference type="Proteomes" id="UP000683360"/>
    </source>
</evidence>
<dbReference type="GO" id="GO:0005000">
    <property type="term" value="F:vasopressin receptor activity"/>
    <property type="evidence" value="ECO:0007669"/>
    <property type="project" value="InterPro"/>
</dbReference>
<dbReference type="EMBL" id="CAJPWZ010001626">
    <property type="protein sequence ID" value="CAG2219241.1"/>
    <property type="molecule type" value="Genomic_DNA"/>
</dbReference>
<keyword evidence="2" id="KW-1003">Cell membrane</keyword>
<gene>
    <name evidence="12" type="ORF">MEDL_32765</name>
</gene>
<dbReference type="PRINTS" id="PR00237">
    <property type="entry name" value="GPCRRHODOPSN"/>
</dbReference>
<evidence type="ECO:0000259" key="11">
    <source>
        <dbReference type="PROSITE" id="PS50262"/>
    </source>
</evidence>
<keyword evidence="13" id="KW-1185">Reference proteome</keyword>
<feature type="transmembrane region" description="Helical" evidence="10">
    <location>
        <begin position="159"/>
        <end position="180"/>
    </location>
</feature>
<sequence>MESIVVDFYNNSFWDIRPVYNVTDMSSSSNNNTKLNQRDEELANIEIAVQVAILTLAIFGNLCVLYALWKRKRKVTRMHIFIMHLCIADLLVAIFNILPQMVWDVTNKFQGGDFLCRFIKYMQVFVMYLSTYILVMTAIDRYRAICHPLSNHTWTPRLVKVMIGGAYFIAGVLSIPQFIIFKYQEREFSGVVDCWVDFNPIWTLDLYVISFTVLVYIIPLIILSACYGSICYTIWKKYKLSEESGNYIQRNENRRSSIQGTSSPSYSSKAVLTNNRRGTPSVNIILRSHSFRGFSKAKLKTVKLTFVIILAYITCWSPFFISQLWWLWNPAAPYTNDAVVIMLLLASLNSCCNPWIYLAFSGNMLSHLNPCRCKNNNVMNSPYEGKLRHLCLCSCADSRTNGLSLNLNIQRESVTSTKSTVVTFSSEPNKFKSVAIPLKDLN</sequence>
<feature type="domain" description="G-protein coupled receptors family 1 profile" evidence="11">
    <location>
        <begin position="60"/>
        <end position="357"/>
    </location>
</feature>
<accession>A0A8S3SH31</accession>
<dbReference type="PANTHER" id="PTHR24241">
    <property type="entry name" value="NEUROPEPTIDE RECEPTOR-RELATED G-PROTEIN COUPLED RECEPTOR"/>
    <property type="match status" value="1"/>
</dbReference>
<feature type="transmembrane region" description="Helical" evidence="10">
    <location>
        <begin position="47"/>
        <end position="68"/>
    </location>
</feature>
<keyword evidence="8 10" id="KW-0325">Glycoprotein</keyword>
<feature type="transmembrane region" description="Helical" evidence="10">
    <location>
        <begin position="304"/>
        <end position="326"/>
    </location>
</feature>
<comment type="caution">
    <text evidence="12">The sequence shown here is derived from an EMBL/GenBank/DDBJ whole genome shotgun (WGS) entry which is preliminary data.</text>
</comment>
<name>A0A8S3SH31_MYTED</name>
<dbReference type="OrthoDB" id="6435638at2759"/>
<dbReference type="PANTHER" id="PTHR24241:SF161">
    <property type="entry name" value="G-PROTEIN COUPLED RECEPTORS FAMILY 1 PROFILE DOMAIN-CONTAINING PROTEIN"/>
    <property type="match status" value="1"/>
</dbReference>
<dbReference type="InterPro" id="IPR001817">
    <property type="entry name" value="Vasoprsn_rcpt"/>
</dbReference>
<dbReference type="Gene3D" id="1.20.1070.10">
    <property type="entry name" value="Rhodopsin 7-helix transmembrane proteins"/>
    <property type="match status" value="1"/>
</dbReference>
<protein>
    <submittedName>
        <fullName evidence="12">Cephalotocin receptor 2,Vasopressin V1a receptor,Annetocin receptor,Cephalotocin receptor 1,Vasopressin V1b receptor,[Arg8]-vasotocin receptor,Isotocin receptor,Oxytocin receptor</fullName>
    </submittedName>
</protein>
<dbReference type="Pfam" id="PF00001">
    <property type="entry name" value="7tm_1"/>
    <property type="match status" value="1"/>
</dbReference>
<evidence type="ECO:0000256" key="6">
    <source>
        <dbReference type="ARBA" id="ARBA00023136"/>
    </source>
</evidence>
<evidence type="ECO:0000256" key="8">
    <source>
        <dbReference type="ARBA" id="ARBA00023180"/>
    </source>
</evidence>
<keyword evidence="5 10" id="KW-0297">G-protein coupled receptor</keyword>
<feature type="transmembrane region" description="Helical" evidence="10">
    <location>
        <begin position="118"/>
        <end position="139"/>
    </location>
</feature>
<comment type="similarity">
    <text evidence="10">Belongs to the G-protein coupled receptor 1 family. Vasopressin/oxytocin receptor subfamily.</text>
</comment>
<keyword evidence="3 10" id="KW-0812">Transmembrane</keyword>
<comment type="subcellular location">
    <subcellularLocation>
        <location evidence="1 10">Cell membrane</location>
        <topology evidence="1 10">Multi-pass membrane protein</topology>
    </subcellularLocation>
</comment>
<dbReference type="InterPro" id="IPR000276">
    <property type="entry name" value="GPCR_Rhodpsn"/>
</dbReference>
<dbReference type="GO" id="GO:0005886">
    <property type="term" value="C:plasma membrane"/>
    <property type="evidence" value="ECO:0007669"/>
    <property type="project" value="UniProtKB-SubCell"/>
</dbReference>
<feature type="transmembrane region" description="Helical" evidence="10">
    <location>
        <begin position="206"/>
        <end position="235"/>
    </location>
</feature>
<dbReference type="PROSITE" id="PS00237">
    <property type="entry name" value="G_PROTEIN_RECEP_F1_1"/>
    <property type="match status" value="1"/>
</dbReference>
<evidence type="ECO:0000256" key="3">
    <source>
        <dbReference type="ARBA" id="ARBA00022692"/>
    </source>
</evidence>
<dbReference type="SUPFAM" id="SSF81321">
    <property type="entry name" value="Family A G protein-coupled receptor-like"/>
    <property type="match status" value="1"/>
</dbReference>
<keyword evidence="7 10" id="KW-0675">Receptor</keyword>
<proteinExistence type="inferred from homology"/>
<evidence type="ECO:0000256" key="7">
    <source>
        <dbReference type="ARBA" id="ARBA00023170"/>
    </source>
</evidence>
<dbReference type="PRINTS" id="PR00896">
    <property type="entry name" value="VASOPRESSINR"/>
</dbReference>
<evidence type="ECO:0000256" key="4">
    <source>
        <dbReference type="ARBA" id="ARBA00022989"/>
    </source>
</evidence>
<evidence type="ECO:0000256" key="5">
    <source>
        <dbReference type="ARBA" id="ARBA00023040"/>
    </source>
</evidence>
<dbReference type="GO" id="GO:0032870">
    <property type="term" value="P:cellular response to hormone stimulus"/>
    <property type="evidence" value="ECO:0007669"/>
    <property type="project" value="TreeGrafter"/>
</dbReference>
<feature type="transmembrane region" description="Helical" evidence="10">
    <location>
        <begin position="80"/>
        <end position="98"/>
    </location>
</feature>
<evidence type="ECO:0000256" key="1">
    <source>
        <dbReference type="ARBA" id="ARBA00004651"/>
    </source>
</evidence>